<keyword evidence="6" id="KW-0732">Signal</keyword>
<evidence type="ECO:0000313" key="12">
    <source>
        <dbReference type="EMBL" id="PSS32701.1"/>
    </source>
</evidence>
<keyword evidence="9" id="KW-0472">Membrane</keyword>
<evidence type="ECO:0000259" key="11">
    <source>
        <dbReference type="Pfam" id="PF08263"/>
    </source>
</evidence>
<keyword evidence="5" id="KW-0812">Transmembrane</keyword>
<dbReference type="Proteomes" id="UP000241394">
    <property type="component" value="Chromosome LG3"/>
</dbReference>
<dbReference type="InterPro" id="IPR032675">
    <property type="entry name" value="LRR_dom_sf"/>
</dbReference>
<dbReference type="FunFam" id="3.80.10.10:FF:000213">
    <property type="entry name" value="Tyrosine-sulfated glycopeptide receptor 1"/>
    <property type="match status" value="1"/>
</dbReference>
<reference evidence="13" key="2">
    <citation type="journal article" date="2018" name="BMC Genomics">
        <title>A manually annotated Actinidia chinensis var. chinensis (kiwifruit) genome highlights the challenges associated with draft genomes and gene prediction in plants.</title>
        <authorList>
            <person name="Pilkington S.M."/>
            <person name="Crowhurst R."/>
            <person name="Hilario E."/>
            <person name="Nardozza S."/>
            <person name="Fraser L."/>
            <person name="Peng Y."/>
            <person name="Gunaseelan K."/>
            <person name="Simpson R."/>
            <person name="Tahir J."/>
            <person name="Deroles S.C."/>
            <person name="Templeton K."/>
            <person name="Luo Z."/>
            <person name="Davy M."/>
            <person name="Cheng C."/>
            <person name="McNeilage M."/>
            <person name="Scaglione D."/>
            <person name="Liu Y."/>
            <person name="Zhang Q."/>
            <person name="Datson P."/>
            <person name="De Silva N."/>
            <person name="Gardiner S.E."/>
            <person name="Bassett H."/>
            <person name="Chagne D."/>
            <person name="McCallum J."/>
            <person name="Dzierzon H."/>
            <person name="Deng C."/>
            <person name="Wang Y.Y."/>
            <person name="Barron L."/>
            <person name="Manako K."/>
            <person name="Bowen J."/>
            <person name="Foster T.M."/>
            <person name="Erridge Z.A."/>
            <person name="Tiffin H."/>
            <person name="Waite C.N."/>
            <person name="Davies K.M."/>
            <person name="Grierson E.P."/>
            <person name="Laing W.A."/>
            <person name="Kirk R."/>
            <person name="Chen X."/>
            <person name="Wood M."/>
            <person name="Montefiori M."/>
            <person name="Brummell D.A."/>
            <person name="Schwinn K.E."/>
            <person name="Catanach A."/>
            <person name="Fullerton C."/>
            <person name="Li D."/>
            <person name="Meiyalaghan S."/>
            <person name="Nieuwenhuizen N."/>
            <person name="Read N."/>
            <person name="Prakash R."/>
            <person name="Hunter D."/>
            <person name="Zhang H."/>
            <person name="McKenzie M."/>
            <person name="Knabel M."/>
            <person name="Harris A."/>
            <person name="Allan A.C."/>
            <person name="Gleave A."/>
            <person name="Chen A."/>
            <person name="Janssen B.J."/>
            <person name="Plunkett B."/>
            <person name="Ampomah-Dwamena C."/>
            <person name="Voogd C."/>
            <person name="Leif D."/>
            <person name="Lafferty D."/>
            <person name="Souleyre E.J.F."/>
            <person name="Varkonyi-Gasic E."/>
            <person name="Gambi F."/>
            <person name="Hanley J."/>
            <person name="Yao J.L."/>
            <person name="Cheung J."/>
            <person name="David K.M."/>
            <person name="Warren B."/>
            <person name="Marsh K."/>
            <person name="Snowden K.C."/>
            <person name="Lin-Wang K."/>
            <person name="Brian L."/>
            <person name="Martinez-Sanchez M."/>
            <person name="Wang M."/>
            <person name="Ileperuma N."/>
            <person name="Macnee N."/>
            <person name="Campin R."/>
            <person name="McAtee P."/>
            <person name="Drummond R.S.M."/>
            <person name="Espley R.V."/>
            <person name="Ireland H.S."/>
            <person name="Wu R."/>
            <person name="Atkinson R.G."/>
            <person name="Karunairetnam S."/>
            <person name="Bulley S."/>
            <person name="Chunkath S."/>
            <person name="Hanley Z."/>
            <person name="Storey R."/>
            <person name="Thrimawithana A.H."/>
            <person name="Thomson S."/>
            <person name="David C."/>
            <person name="Testolin R."/>
            <person name="Huang H."/>
            <person name="Hellens R.P."/>
            <person name="Schaffer R.J."/>
        </authorList>
    </citation>
    <scope>NUCLEOTIDE SEQUENCE [LARGE SCALE GENOMIC DNA]</scope>
    <source>
        <strain evidence="13">cv. Red5</strain>
    </source>
</reference>
<dbReference type="FunFam" id="3.80.10.10:FF:000095">
    <property type="entry name" value="LRR receptor-like serine/threonine-protein kinase GSO1"/>
    <property type="match status" value="1"/>
</dbReference>
<evidence type="ECO:0000256" key="9">
    <source>
        <dbReference type="ARBA" id="ARBA00023136"/>
    </source>
</evidence>
<evidence type="ECO:0000256" key="8">
    <source>
        <dbReference type="ARBA" id="ARBA00022989"/>
    </source>
</evidence>
<dbReference type="GO" id="GO:0006952">
    <property type="term" value="P:defense response"/>
    <property type="evidence" value="ECO:0007669"/>
    <property type="project" value="UniProtKB-ARBA"/>
</dbReference>
<evidence type="ECO:0000256" key="7">
    <source>
        <dbReference type="ARBA" id="ARBA00022737"/>
    </source>
</evidence>
<keyword evidence="3" id="KW-1003">Cell membrane</keyword>
<accession>A0A2R6RRP8</accession>
<dbReference type="GO" id="GO:0005886">
    <property type="term" value="C:plasma membrane"/>
    <property type="evidence" value="ECO:0007669"/>
    <property type="project" value="UniProtKB-SubCell"/>
</dbReference>
<keyword evidence="7" id="KW-0677">Repeat</keyword>
<protein>
    <submittedName>
        <fullName evidence="12">Receptor-like protein</fullName>
    </submittedName>
</protein>
<dbReference type="InterPro" id="IPR001611">
    <property type="entry name" value="Leu-rich_rpt"/>
</dbReference>
<dbReference type="InterPro" id="IPR013210">
    <property type="entry name" value="LRR_N_plant-typ"/>
</dbReference>
<evidence type="ECO:0000313" key="13">
    <source>
        <dbReference type="Proteomes" id="UP000241394"/>
    </source>
</evidence>
<evidence type="ECO:0000256" key="3">
    <source>
        <dbReference type="ARBA" id="ARBA00022475"/>
    </source>
</evidence>
<proteinExistence type="inferred from homology"/>
<keyword evidence="4" id="KW-0433">Leucine-rich repeat</keyword>
<dbReference type="Gramene" id="PSS32701">
    <property type="protein sequence ID" value="PSS32701"/>
    <property type="gene ID" value="CEY00_Acc03001"/>
</dbReference>
<evidence type="ECO:0000256" key="4">
    <source>
        <dbReference type="ARBA" id="ARBA00022614"/>
    </source>
</evidence>
<dbReference type="InterPro" id="IPR046956">
    <property type="entry name" value="RLP23-like"/>
</dbReference>
<evidence type="ECO:0000256" key="1">
    <source>
        <dbReference type="ARBA" id="ARBA00004251"/>
    </source>
</evidence>
<dbReference type="SMART" id="SM00365">
    <property type="entry name" value="LRR_SD22"/>
    <property type="match status" value="3"/>
</dbReference>
<dbReference type="Pfam" id="PF00560">
    <property type="entry name" value="LRR_1"/>
    <property type="match status" value="5"/>
</dbReference>
<evidence type="ECO:0000256" key="10">
    <source>
        <dbReference type="ARBA" id="ARBA00023180"/>
    </source>
</evidence>
<keyword evidence="10" id="KW-0325">Glycoprotein</keyword>
<dbReference type="EMBL" id="NKQK01000003">
    <property type="protein sequence ID" value="PSS32701.1"/>
    <property type="molecule type" value="Genomic_DNA"/>
</dbReference>
<evidence type="ECO:0000256" key="2">
    <source>
        <dbReference type="ARBA" id="ARBA00009592"/>
    </source>
</evidence>
<dbReference type="GO" id="GO:0051707">
    <property type="term" value="P:response to other organism"/>
    <property type="evidence" value="ECO:0007669"/>
    <property type="project" value="UniProtKB-ARBA"/>
</dbReference>
<dbReference type="STRING" id="1590841.A0A2R6RRP8"/>
<comment type="subcellular location">
    <subcellularLocation>
        <location evidence="1">Cell membrane</location>
        <topology evidence="1">Single-pass type I membrane protein</topology>
    </subcellularLocation>
</comment>
<dbReference type="PANTHER" id="PTHR48061:SF2">
    <property type="entry name" value="RECEPTOR LIKE PROTEIN 30-LIKE"/>
    <property type="match status" value="1"/>
</dbReference>
<keyword evidence="8" id="KW-1133">Transmembrane helix</keyword>
<dbReference type="OMA" id="HYEDETP"/>
<dbReference type="SUPFAM" id="SSF52058">
    <property type="entry name" value="L domain-like"/>
    <property type="match status" value="3"/>
</dbReference>
<gene>
    <name evidence="12" type="ORF">CEY00_Acc03001</name>
</gene>
<keyword evidence="12" id="KW-0675">Receptor</keyword>
<name>A0A2R6RRP8_ACTCC</name>
<dbReference type="Pfam" id="PF13855">
    <property type="entry name" value="LRR_8"/>
    <property type="match status" value="3"/>
</dbReference>
<dbReference type="PROSITE" id="PS51450">
    <property type="entry name" value="LRR"/>
    <property type="match status" value="1"/>
</dbReference>
<evidence type="ECO:0000256" key="5">
    <source>
        <dbReference type="ARBA" id="ARBA00022692"/>
    </source>
</evidence>
<dbReference type="Gene3D" id="3.80.10.10">
    <property type="entry name" value="Ribonuclease Inhibitor"/>
    <property type="match status" value="5"/>
</dbReference>
<comment type="caution">
    <text evidence="12">The sequence shown here is derived from an EMBL/GenBank/DDBJ whole genome shotgun (WGS) entry which is preliminary data.</text>
</comment>
<dbReference type="InterPro" id="IPR003591">
    <property type="entry name" value="Leu-rich_rpt_typical-subtyp"/>
</dbReference>
<evidence type="ECO:0000256" key="6">
    <source>
        <dbReference type="ARBA" id="ARBA00022729"/>
    </source>
</evidence>
<dbReference type="InParanoid" id="A0A2R6RRP8"/>
<dbReference type="AlphaFoldDB" id="A0A2R6RRP8"/>
<dbReference type="SMART" id="SM00369">
    <property type="entry name" value="LRR_TYP"/>
    <property type="match status" value="5"/>
</dbReference>
<reference evidence="12 13" key="1">
    <citation type="submission" date="2017-07" db="EMBL/GenBank/DDBJ databases">
        <title>An improved, manually edited Actinidia chinensis var. chinensis (kiwifruit) genome highlights the challenges associated with draft genomes and gene prediction in plants.</title>
        <authorList>
            <person name="Pilkington S."/>
            <person name="Crowhurst R."/>
            <person name="Hilario E."/>
            <person name="Nardozza S."/>
            <person name="Fraser L."/>
            <person name="Peng Y."/>
            <person name="Gunaseelan K."/>
            <person name="Simpson R."/>
            <person name="Tahir J."/>
            <person name="Deroles S."/>
            <person name="Templeton K."/>
            <person name="Luo Z."/>
            <person name="Davy M."/>
            <person name="Cheng C."/>
            <person name="Mcneilage M."/>
            <person name="Scaglione D."/>
            <person name="Liu Y."/>
            <person name="Zhang Q."/>
            <person name="Datson P."/>
            <person name="De Silva N."/>
            <person name="Gardiner S."/>
            <person name="Bassett H."/>
            <person name="Chagne D."/>
            <person name="Mccallum J."/>
            <person name="Dzierzon H."/>
            <person name="Deng C."/>
            <person name="Wang Y.-Y."/>
            <person name="Barron N."/>
            <person name="Manako K."/>
            <person name="Bowen J."/>
            <person name="Foster T."/>
            <person name="Erridge Z."/>
            <person name="Tiffin H."/>
            <person name="Waite C."/>
            <person name="Davies K."/>
            <person name="Grierson E."/>
            <person name="Laing W."/>
            <person name="Kirk R."/>
            <person name="Chen X."/>
            <person name="Wood M."/>
            <person name="Montefiori M."/>
            <person name="Brummell D."/>
            <person name="Schwinn K."/>
            <person name="Catanach A."/>
            <person name="Fullerton C."/>
            <person name="Li D."/>
            <person name="Meiyalaghan S."/>
            <person name="Nieuwenhuizen N."/>
            <person name="Read N."/>
            <person name="Prakash R."/>
            <person name="Hunter D."/>
            <person name="Zhang H."/>
            <person name="Mckenzie M."/>
            <person name="Knabel M."/>
            <person name="Harris A."/>
            <person name="Allan A."/>
            <person name="Chen A."/>
            <person name="Janssen B."/>
            <person name="Plunkett B."/>
            <person name="Dwamena C."/>
            <person name="Voogd C."/>
            <person name="Leif D."/>
            <person name="Lafferty D."/>
            <person name="Souleyre E."/>
            <person name="Varkonyi-Gasic E."/>
            <person name="Gambi F."/>
            <person name="Hanley J."/>
            <person name="Yao J.-L."/>
            <person name="Cheung J."/>
            <person name="David K."/>
            <person name="Warren B."/>
            <person name="Marsh K."/>
            <person name="Snowden K."/>
            <person name="Lin-Wang K."/>
            <person name="Brian L."/>
            <person name="Martinez-Sanchez M."/>
            <person name="Wang M."/>
            <person name="Ileperuma N."/>
            <person name="Macnee N."/>
            <person name="Campin R."/>
            <person name="Mcatee P."/>
            <person name="Drummond R."/>
            <person name="Espley R."/>
            <person name="Ireland H."/>
            <person name="Wu R."/>
            <person name="Atkinson R."/>
            <person name="Karunairetnam S."/>
            <person name="Bulley S."/>
            <person name="Chunkath S."/>
            <person name="Hanley Z."/>
            <person name="Storey R."/>
            <person name="Thrimawithana A."/>
            <person name="Thomson S."/>
            <person name="David C."/>
            <person name="Testolin R."/>
        </authorList>
    </citation>
    <scope>NUCLEOTIDE SEQUENCE [LARGE SCALE GENOMIC DNA]</scope>
    <source>
        <strain evidence="13">cv. Red5</strain>
        <tissue evidence="12">Young leaf</tissue>
    </source>
</reference>
<dbReference type="OrthoDB" id="1394818at2759"/>
<comment type="similarity">
    <text evidence="2">Belongs to the RLP family.</text>
</comment>
<organism evidence="12 13">
    <name type="scientific">Actinidia chinensis var. chinensis</name>
    <name type="common">Chinese soft-hair kiwi</name>
    <dbReference type="NCBI Taxonomy" id="1590841"/>
    <lineage>
        <taxon>Eukaryota</taxon>
        <taxon>Viridiplantae</taxon>
        <taxon>Streptophyta</taxon>
        <taxon>Embryophyta</taxon>
        <taxon>Tracheophyta</taxon>
        <taxon>Spermatophyta</taxon>
        <taxon>Magnoliopsida</taxon>
        <taxon>eudicotyledons</taxon>
        <taxon>Gunneridae</taxon>
        <taxon>Pentapetalae</taxon>
        <taxon>asterids</taxon>
        <taxon>Ericales</taxon>
        <taxon>Actinidiaceae</taxon>
        <taxon>Actinidia</taxon>
    </lineage>
</organism>
<sequence length="1180" mass="129924">MTMITLSLSLPSSSFLISESQNQFFHGSCKLAIPQLLRCLSYGCFWFSKYRPMKILQLQGLFLILLFTALFGINTRSVSGKCLDDQKSLLLQLKNSLVFESTISVKLVNWTQAIDCCGWKGVNCDLNGRVTVLDLNSELISGGINQSSLFRLQFLESLNLAYNSFKSEQIPPSLGNLTSLRYLNLSNAGFVGQIPMELSLLTRLVVLDLSSFHFPGTPSLQLENPNLVTFLRNLPGVIELYLDGVNISASGSEWCQAISSSVPYLQVLSLSNCYLSGPMDVSLQKLRFLSEINLGSNNLSAPVPEFFANFRNLTALILSSSNLNGEFPGKIFQVPTLQTLDLENNRFIDGSLPEFPKNSNLQKLVLSSTKFSGRLPDSMGNLMKLSRMEIAGCNFSGMIPSSMANLTQLVYVDMRSNVFTGPIPSFQMSKNLSYMDLAHNNLSGPVSPTHFQGLSNLVNIDLAYNSFSGSIPASLFTLPSLKKIQLSNNQFNSLSGSPNVSLSPLDTLDLNSNKLVGPIPPYFFDFLSLSVLSLSFNNFSGILHLESITRLQNLTKLELSYNSLSINVSESTLSSFPKLSILKLASCKMQKFPPLWTQNKMIHLDLSANQIWGGIPNWIWKVGNGTLAYLNLSCNHLVDLERQYAVPHSLSVLDLHLNQLHGEIPAPPRDAIYVDYSKNNFSSSIPAEIGNNLIYATFFSVSNNMLTGAIPQSICNASFIQVLDLSNNRFNGIIPQCLIETNTATLGVLNLRSNNLSGAITGTFPQGCALKTLDLNGNRLEGQFPGSLAKCTKLEVLNVGNNNIRDSFPCFLKNSSTLRVLVLRSNKFQGGIDCPGVINNTWPKLQIIDLALNNFSGDLPPNCFLRWKAMQVDMGTAQPDLNHLGFEFLMLNHFYYQDTVTVTMKGLGMELVKILTVFTSVDFSCNNFTGEVPDTVGALQSLYVLNFSHNALAGGIPSSLGNLSQLESLDLSCNKLSGSIPVELASLNFLSFLNLSYNQLVGMIPRSTQLQSFSETSFEGNEGLCGSPLNTRCSSSSTPPSSNKSDSVSRTVFDWKFIYTGLGFGIGAGFVVGPLVFWKKLSHWCDEHIERFVRMILPTLGFLFPCCNDVKDEAEDNVDEVSSDEDYDEMEDEAFQGRYCVFCSKLDIYRKKAIHNPKCLCHELPPISSSSTSSSSPPSE</sequence>
<dbReference type="Pfam" id="PF08263">
    <property type="entry name" value="LRRNT_2"/>
    <property type="match status" value="1"/>
</dbReference>
<feature type="domain" description="Leucine-rich repeat-containing N-terminal plant-type" evidence="11">
    <location>
        <begin position="84"/>
        <end position="125"/>
    </location>
</feature>
<keyword evidence="13" id="KW-1185">Reference proteome</keyword>
<dbReference type="PANTHER" id="PTHR48061">
    <property type="entry name" value="LEUCINE-RICH REPEAT RECEPTOR PROTEIN KINASE EMS1-LIKE-RELATED"/>
    <property type="match status" value="1"/>
</dbReference>